<keyword evidence="1" id="KW-0812">Transmembrane</keyword>
<name>A0AAE3M2E5_9BACT</name>
<reference evidence="3" key="1">
    <citation type="submission" date="2022-10" db="EMBL/GenBank/DDBJ databases">
        <authorList>
            <person name="Yu W.X."/>
        </authorList>
    </citation>
    <scope>NUCLEOTIDE SEQUENCE</scope>
    <source>
        <strain evidence="3">AAT</strain>
    </source>
</reference>
<evidence type="ECO:0000313" key="3">
    <source>
        <dbReference type="EMBL" id="MCW3785839.1"/>
    </source>
</evidence>
<organism evidence="3 4">
    <name type="scientific">Plebeiibacterium sediminum</name>
    <dbReference type="NCBI Taxonomy" id="2992112"/>
    <lineage>
        <taxon>Bacteria</taxon>
        <taxon>Pseudomonadati</taxon>
        <taxon>Bacteroidota</taxon>
        <taxon>Bacteroidia</taxon>
        <taxon>Marinilabiliales</taxon>
        <taxon>Marinilabiliaceae</taxon>
        <taxon>Plebeiibacterium</taxon>
    </lineage>
</organism>
<dbReference type="AlphaFoldDB" id="A0AAE3M2E5"/>
<feature type="transmembrane region" description="Helical" evidence="1">
    <location>
        <begin position="22"/>
        <end position="44"/>
    </location>
</feature>
<dbReference type="Proteomes" id="UP001209229">
    <property type="component" value="Unassembled WGS sequence"/>
</dbReference>
<dbReference type="InterPro" id="IPR007168">
    <property type="entry name" value="Phageshock_PspC_N"/>
</dbReference>
<feature type="domain" description="Phage shock protein PspC N-terminal" evidence="2">
    <location>
        <begin position="1"/>
        <end position="44"/>
    </location>
</feature>
<evidence type="ECO:0000313" key="4">
    <source>
        <dbReference type="Proteomes" id="UP001209229"/>
    </source>
</evidence>
<accession>A0AAE3M2E5</accession>
<evidence type="ECO:0000259" key="2">
    <source>
        <dbReference type="Pfam" id="PF04024"/>
    </source>
</evidence>
<keyword evidence="1" id="KW-1133">Transmembrane helix</keyword>
<gene>
    <name evidence="3" type="ORF">OM075_05140</name>
</gene>
<dbReference type="EMBL" id="JAPDPJ010000007">
    <property type="protein sequence ID" value="MCW3785839.1"/>
    <property type="molecule type" value="Genomic_DNA"/>
</dbReference>
<keyword evidence="1" id="KW-0472">Membrane</keyword>
<evidence type="ECO:0000256" key="1">
    <source>
        <dbReference type="SAM" id="Phobius"/>
    </source>
</evidence>
<comment type="caution">
    <text evidence="3">The sequence shown here is derived from an EMBL/GenBank/DDBJ whole genome shotgun (WGS) entry which is preliminary data.</text>
</comment>
<sequence length="49" mass="5551">MILGVCEWLSYKLGYRVGMIRLAFLIAALFFGTGVGVYLILWIIKTLLN</sequence>
<dbReference type="Pfam" id="PF04024">
    <property type="entry name" value="PspC"/>
    <property type="match status" value="1"/>
</dbReference>
<protein>
    <submittedName>
        <fullName evidence="3">PspC domain-containing protein</fullName>
    </submittedName>
</protein>
<dbReference type="RefSeq" id="WP_301189411.1">
    <property type="nucleotide sequence ID" value="NZ_JAPDPJ010000007.1"/>
</dbReference>
<proteinExistence type="predicted"/>
<keyword evidence="4" id="KW-1185">Reference proteome</keyword>